<feature type="compositionally biased region" description="Polar residues" evidence="1">
    <location>
        <begin position="7"/>
        <end position="19"/>
    </location>
</feature>
<keyword evidence="2" id="KW-0647">Proteasome</keyword>
<evidence type="ECO:0000256" key="1">
    <source>
        <dbReference type="SAM" id="MobiDB-lite"/>
    </source>
</evidence>
<name>A0A139XIQ0_TOXGO</name>
<dbReference type="AlphaFoldDB" id="A0A139XIQ0"/>
<dbReference type="Proteomes" id="UP000074247">
    <property type="component" value="Unassembled WGS sequence"/>
</dbReference>
<feature type="non-terminal residue" evidence="2">
    <location>
        <position position="31"/>
    </location>
</feature>
<proteinExistence type="predicted"/>
<reference evidence="2 3" key="1">
    <citation type="journal article" date="2016" name="Nat. Commun.">
        <title>Local admixture of amplified and diversified secreted pathogenesis determinants shapes mosaic Toxoplasma gondii genomes.</title>
        <authorList>
            <person name="Lorenzi H."/>
            <person name="Khan A."/>
            <person name="Behnke M.S."/>
            <person name="Namasivayam S."/>
            <person name="Swapna L.S."/>
            <person name="Hadjithomas M."/>
            <person name="Karamycheva S."/>
            <person name="Pinney D."/>
            <person name="Brunk B.P."/>
            <person name="Ajioka J.W."/>
            <person name="Ajzenberg D."/>
            <person name="Boothroyd J.C."/>
            <person name="Boyle J.P."/>
            <person name="Darde M.L."/>
            <person name="Diaz-Miranda M.A."/>
            <person name="Dubey J.P."/>
            <person name="Fritz H.M."/>
            <person name="Gennari S.M."/>
            <person name="Gregory B.D."/>
            <person name="Kim K."/>
            <person name="Saeij J.P."/>
            <person name="Su C."/>
            <person name="White M.W."/>
            <person name="Zhu X.Q."/>
            <person name="Howe D.K."/>
            <person name="Rosenthal B.M."/>
            <person name="Grigg M.E."/>
            <person name="Parkinson J."/>
            <person name="Liu L."/>
            <person name="Kissinger J.C."/>
            <person name="Roos D.S."/>
            <person name="Sibley L.D."/>
        </authorList>
    </citation>
    <scope>NUCLEOTIDE SEQUENCE [LARGE SCALE GENOMIC DNA]</scope>
    <source>
        <strain evidence="2 3">ARI</strain>
    </source>
</reference>
<dbReference type="EMBL" id="AGQS02005973">
    <property type="protein sequence ID" value="KYF38665.1"/>
    <property type="molecule type" value="Genomic_DNA"/>
</dbReference>
<organism evidence="2 3">
    <name type="scientific">Toxoplasma gondii ARI</name>
    <dbReference type="NCBI Taxonomy" id="1074872"/>
    <lineage>
        <taxon>Eukaryota</taxon>
        <taxon>Sar</taxon>
        <taxon>Alveolata</taxon>
        <taxon>Apicomplexa</taxon>
        <taxon>Conoidasida</taxon>
        <taxon>Coccidia</taxon>
        <taxon>Eucoccidiorida</taxon>
        <taxon>Eimeriorina</taxon>
        <taxon>Sarcocystidae</taxon>
        <taxon>Toxoplasma</taxon>
    </lineage>
</organism>
<sequence>MVPAPEQTGSQSPAASPATNGDAGKAKETET</sequence>
<comment type="caution">
    <text evidence="2">The sequence shown here is derived from an EMBL/GenBank/DDBJ whole genome shotgun (WGS) entry which is preliminary data.</text>
</comment>
<protein>
    <submittedName>
        <fullName evidence="2">Putative 26s proteasome regulatory complex subunit</fullName>
    </submittedName>
</protein>
<evidence type="ECO:0000313" key="3">
    <source>
        <dbReference type="Proteomes" id="UP000074247"/>
    </source>
</evidence>
<evidence type="ECO:0000313" key="2">
    <source>
        <dbReference type="EMBL" id="KYF38665.1"/>
    </source>
</evidence>
<feature type="region of interest" description="Disordered" evidence="1">
    <location>
        <begin position="1"/>
        <end position="31"/>
    </location>
</feature>
<gene>
    <name evidence="2" type="ORF">TGARI_238180A</name>
</gene>
<dbReference type="VEuPathDB" id="ToxoDB:TGARI_238180A"/>
<accession>A0A139XIQ0</accession>
<dbReference type="GO" id="GO:0000502">
    <property type="term" value="C:proteasome complex"/>
    <property type="evidence" value="ECO:0007669"/>
    <property type="project" value="UniProtKB-KW"/>
</dbReference>